<dbReference type="Proteomes" id="UP000433788">
    <property type="component" value="Unassembled WGS sequence"/>
</dbReference>
<dbReference type="GO" id="GO:0045892">
    <property type="term" value="P:negative regulation of DNA-templated transcription"/>
    <property type="evidence" value="ECO:0007669"/>
    <property type="project" value="TreeGrafter"/>
</dbReference>
<dbReference type="PANTHER" id="PTHR33202">
    <property type="entry name" value="ZINC UPTAKE REGULATION PROTEIN"/>
    <property type="match status" value="1"/>
</dbReference>
<evidence type="ECO:0000256" key="1">
    <source>
        <dbReference type="ARBA" id="ARBA00004496"/>
    </source>
</evidence>
<evidence type="ECO:0000256" key="11">
    <source>
        <dbReference type="ARBA" id="ARBA00023163"/>
    </source>
</evidence>
<feature type="binding site" evidence="12">
    <location>
        <position position="150"/>
    </location>
    <ligand>
        <name>Zn(2+)</name>
        <dbReference type="ChEBI" id="CHEBI:29105"/>
    </ligand>
</feature>
<dbReference type="SUPFAM" id="SSF46785">
    <property type="entry name" value="Winged helix' DNA-binding domain"/>
    <property type="match status" value="1"/>
</dbReference>
<dbReference type="FunFam" id="1.10.10.10:FF:000007">
    <property type="entry name" value="Ferric uptake regulation protein"/>
    <property type="match status" value="1"/>
</dbReference>
<dbReference type="GO" id="GO:0008270">
    <property type="term" value="F:zinc ion binding"/>
    <property type="evidence" value="ECO:0007669"/>
    <property type="project" value="TreeGrafter"/>
</dbReference>
<feature type="binding site" evidence="12">
    <location>
        <position position="110"/>
    </location>
    <ligand>
        <name>Zn(2+)</name>
        <dbReference type="ChEBI" id="CHEBI:29105"/>
    </ligand>
</feature>
<keyword evidence="8 12" id="KW-0862">Zinc</keyword>
<evidence type="ECO:0000256" key="10">
    <source>
        <dbReference type="ARBA" id="ARBA00023125"/>
    </source>
</evidence>
<feature type="binding site" evidence="13">
    <location>
        <position position="122"/>
    </location>
    <ligand>
        <name>Fe cation</name>
        <dbReference type="ChEBI" id="CHEBI:24875"/>
    </ligand>
</feature>
<evidence type="ECO:0000256" key="6">
    <source>
        <dbReference type="ARBA" id="ARBA00022491"/>
    </source>
</evidence>
<keyword evidence="10 14" id="KW-0238">DNA-binding</keyword>
<accession>A0A6N7QP84</accession>
<comment type="subcellular location">
    <subcellularLocation>
        <location evidence="1 14">Cytoplasm</location>
    </subcellularLocation>
</comment>
<evidence type="ECO:0000256" key="12">
    <source>
        <dbReference type="PIRSR" id="PIRSR602481-1"/>
    </source>
</evidence>
<keyword evidence="13 14" id="KW-0408">Iron</keyword>
<evidence type="ECO:0000256" key="13">
    <source>
        <dbReference type="PIRSR" id="PIRSR602481-2"/>
    </source>
</evidence>
<keyword evidence="9 14" id="KW-0805">Transcription regulation</keyword>
<dbReference type="EMBL" id="WJPP01000001">
    <property type="protein sequence ID" value="MRH77189.1"/>
    <property type="molecule type" value="Genomic_DNA"/>
</dbReference>
<protein>
    <recommendedName>
        <fullName evidence="4 14">Ferric uptake regulation protein</fullName>
    </recommendedName>
</protein>
<comment type="subunit">
    <text evidence="3 14">Homodimer.</text>
</comment>
<evidence type="ECO:0000256" key="8">
    <source>
        <dbReference type="ARBA" id="ARBA00022833"/>
    </source>
</evidence>
<dbReference type="PANTHER" id="PTHR33202:SF2">
    <property type="entry name" value="FERRIC UPTAKE REGULATION PROTEIN"/>
    <property type="match status" value="1"/>
</dbReference>
<comment type="cofactor">
    <cofactor evidence="13">
        <name>Mn(2+)</name>
        <dbReference type="ChEBI" id="CHEBI:29035"/>
    </cofactor>
    <cofactor evidence="13">
        <name>Fe(2+)</name>
        <dbReference type="ChEBI" id="CHEBI:29033"/>
    </cofactor>
    <text evidence="13">Binds 1 Mn(2+) or Fe(2+) ion per subunit.</text>
</comment>
<dbReference type="CDD" id="cd07153">
    <property type="entry name" value="Fur_like"/>
    <property type="match status" value="1"/>
</dbReference>
<evidence type="ECO:0000313" key="15">
    <source>
        <dbReference type="EMBL" id="MRH77189.1"/>
    </source>
</evidence>
<feature type="binding site" evidence="13">
    <location>
        <position position="103"/>
    </location>
    <ligand>
        <name>Fe cation</name>
        <dbReference type="ChEBI" id="CHEBI:24875"/>
    </ligand>
</feature>
<keyword evidence="6 14" id="KW-0678">Repressor</keyword>
<feature type="binding site" evidence="12">
    <location>
        <position position="107"/>
    </location>
    <ligand>
        <name>Zn(2+)</name>
        <dbReference type="ChEBI" id="CHEBI:29105"/>
    </ligand>
</feature>
<evidence type="ECO:0000256" key="5">
    <source>
        <dbReference type="ARBA" id="ARBA00022490"/>
    </source>
</evidence>
<dbReference type="NCBIfam" id="NF006999">
    <property type="entry name" value="PRK09462.1"/>
    <property type="match status" value="1"/>
</dbReference>
<dbReference type="InterPro" id="IPR036390">
    <property type="entry name" value="WH_DNA-bd_sf"/>
</dbReference>
<evidence type="ECO:0000256" key="9">
    <source>
        <dbReference type="ARBA" id="ARBA00023015"/>
    </source>
</evidence>
<dbReference type="GO" id="GO:0003700">
    <property type="term" value="F:DNA-binding transcription factor activity"/>
    <property type="evidence" value="ECO:0007669"/>
    <property type="project" value="UniProtKB-UniRule"/>
</dbReference>
<dbReference type="Gene3D" id="3.30.1490.190">
    <property type="match status" value="1"/>
</dbReference>
<comment type="similarity">
    <text evidence="2 14">Belongs to the Fur family.</text>
</comment>
<dbReference type="InterPro" id="IPR002481">
    <property type="entry name" value="FUR"/>
</dbReference>
<comment type="cofactor">
    <cofactor evidence="12">
        <name>Zn(2+)</name>
        <dbReference type="ChEBI" id="CHEBI:29105"/>
    </cofactor>
    <text evidence="12">Binds 1 zinc ion per subunit.</text>
</comment>
<gene>
    <name evidence="14 15" type="primary">fur</name>
    <name evidence="15" type="ORF">GH984_00485</name>
</gene>
<comment type="caution">
    <text evidence="15">The sequence shown here is derived from an EMBL/GenBank/DDBJ whole genome shotgun (WGS) entry which is preliminary data.</text>
</comment>
<reference evidence="15 16" key="1">
    <citation type="submission" date="2019-11" db="EMBL/GenBank/DDBJ databases">
        <authorList>
            <person name="Zhang X.Y."/>
        </authorList>
    </citation>
    <scope>NUCLEOTIDE SEQUENCE [LARGE SCALE GENOMIC DNA]</scope>
    <source>
        <strain evidence="15 16">C176</strain>
    </source>
</reference>
<dbReference type="GO" id="GO:0000976">
    <property type="term" value="F:transcription cis-regulatory region binding"/>
    <property type="evidence" value="ECO:0007669"/>
    <property type="project" value="TreeGrafter"/>
</dbReference>
<dbReference type="GO" id="GO:1900705">
    <property type="term" value="P:negative regulation of siderophore biosynthetic process"/>
    <property type="evidence" value="ECO:0007669"/>
    <property type="project" value="TreeGrafter"/>
</dbReference>
<dbReference type="AlphaFoldDB" id="A0A6N7QP84"/>
<evidence type="ECO:0000256" key="14">
    <source>
        <dbReference type="RuleBase" id="RU364037"/>
    </source>
</evidence>
<evidence type="ECO:0000256" key="4">
    <source>
        <dbReference type="ARBA" id="ARBA00020910"/>
    </source>
</evidence>
<keyword evidence="7 12" id="KW-0479">Metal-binding</keyword>
<keyword evidence="11 14" id="KW-0804">Transcription</keyword>
<organism evidence="15 16">
    <name type="scientific">Spiribacter salilacus</name>
    <dbReference type="NCBI Taxonomy" id="2664894"/>
    <lineage>
        <taxon>Bacteria</taxon>
        <taxon>Pseudomonadati</taxon>
        <taxon>Pseudomonadota</taxon>
        <taxon>Gammaproteobacteria</taxon>
        <taxon>Chromatiales</taxon>
        <taxon>Ectothiorhodospiraceae</taxon>
        <taxon>Spiribacter</taxon>
    </lineage>
</organism>
<evidence type="ECO:0000313" key="16">
    <source>
        <dbReference type="Proteomes" id="UP000433788"/>
    </source>
</evidence>
<dbReference type="RefSeq" id="WP_153718263.1">
    <property type="nucleotide sequence ID" value="NZ_WJPP01000001.1"/>
</dbReference>
<keyword evidence="16" id="KW-1185">Reference proteome</keyword>
<keyword evidence="5 14" id="KW-0963">Cytoplasm</keyword>
<evidence type="ECO:0000256" key="3">
    <source>
        <dbReference type="ARBA" id="ARBA00011738"/>
    </source>
</evidence>
<evidence type="ECO:0000256" key="7">
    <source>
        <dbReference type="ARBA" id="ARBA00022723"/>
    </source>
</evidence>
<feature type="binding site" evidence="13">
    <location>
        <position position="139"/>
    </location>
    <ligand>
        <name>Fe cation</name>
        <dbReference type="ChEBI" id="CHEBI:24875"/>
    </ligand>
</feature>
<dbReference type="Pfam" id="PF01475">
    <property type="entry name" value="FUR"/>
    <property type="match status" value="1"/>
</dbReference>
<evidence type="ECO:0000256" key="2">
    <source>
        <dbReference type="ARBA" id="ARBA00007957"/>
    </source>
</evidence>
<dbReference type="InterPro" id="IPR036388">
    <property type="entry name" value="WH-like_DNA-bd_sf"/>
</dbReference>
<proteinExistence type="inferred from homology"/>
<sequence>MVTQVSSSRHAPWEISQESDTLRKAGLKVTLPRVKILGVLAGREREHLTAEEVYQRLQAAGEDLGLATVYRVLTQFQEAQIVLRHHFVGDRAVFELNSGIDHDHVVCVDCGRVDEFKDRTVERRLTDVAAVSGYEALGHSLVVYGRCPECAQSPRSATPLV</sequence>
<feature type="binding site" evidence="12">
    <location>
        <position position="147"/>
    </location>
    <ligand>
        <name>Zn(2+)</name>
        <dbReference type="ChEBI" id="CHEBI:29105"/>
    </ligand>
</feature>
<dbReference type="InterPro" id="IPR043135">
    <property type="entry name" value="Fur_C"/>
</dbReference>
<name>A0A6N7QP84_9GAMM</name>
<dbReference type="Gene3D" id="1.10.10.10">
    <property type="entry name" value="Winged helix-like DNA-binding domain superfamily/Winged helix DNA-binding domain"/>
    <property type="match status" value="1"/>
</dbReference>
<dbReference type="GO" id="GO:0005829">
    <property type="term" value="C:cytosol"/>
    <property type="evidence" value="ECO:0007669"/>
    <property type="project" value="TreeGrafter"/>
</dbReference>